<evidence type="ECO:0000313" key="7">
    <source>
        <dbReference type="EMBL" id="SED77989.1"/>
    </source>
</evidence>
<dbReference type="GO" id="GO:0003677">
    <property type="term" value="F:DNA binding"/>
    <property type="evidence" value="ECO:0007669"/>
    <property type="project" value="UniProtKB-UniRule"/>
</dbReference>
<dbReference type="InterPro" id="IPR036271">
    <property type="entry name" value="Tet_transcr_reg_TetR-rel_C_sf"/>
</dbReference>
<gene>
    <name evidence="7" type="ORF">SAMN04488554_0673</name>
</gene>
<dbReference type="Pfam" id="PF00440">
    <property type="entry name" value="TetR_N"/>
    <property type="match status" value="1"/>
</dbReference>
<dbReference type="OrthoDB" id="9816296at2"/>
<dbReference type="InterPro" id="IPR009057">
    <property type="entry name" value="Homeodomain-like_sf"/>
</dbReference>
<keyword evidence="1" id="KW-0678">Repressor</keyword>
<evidence type="ECO:0000256" key="5">
    <source>
        <dbReference type="PROSITE-ProRule" id="PRU00335"/>
    </source>
</evidence>
<dbReference type="Pfam" id="PF13977">
    <property type="entry name" value="TetR_C_6"/>
    <property type="match status" value="1"/>
</dbReference>
<reference evidence="8" key="1">
    <citation type="submission" date="2016-10" db="EMBL/GenBank/DDBJ databases">
        <authorList>
            <person name="Varghese N."/>
            <person name="Submissions S."/>
        </authorList>
    </citation>
    <scope>NUCLEOTIDE SEQUENCE [LARGE SCALE GENOMIC DNA]</scope>
    <source>
        <strain evidence="8">DSM 21368</strain>
    </source>
</reference>
<evidence type="ECO:0000256" key="3">
    <source>
        <dbReference type="ARBA" id="ARBA00023125"/>
    </source>
</evidence>
<dbReference type="AlphaFoldDB" id="A0A1H5DGP1"/>
<evidence type="ECO:0000259" key="6">
    <source>
        <dbReference type="PROSITE" id="PS50977"/>
    </source>
</evidence>
<dbReference type="SUPFAM" id="SSF48498">
    <property type="entry name" value="Tetracyclin repressor-like, C-terminal domain"/>
    <property type="match status" value="1"/>
</dbReference>
<organism evidence="7 8">
    <name type="scientific">Ruania alba</name>
    <dbReference type="NCBI Taxonomy" id="648782"/>
    <lineage>
        <taxon>Bacteria</taxon>
        <taxon>Bacillati</taxon>
        <taxon>Actinomycetota</taxon>
        <taxon>Actinomycetes</taxon>
        <taxon>Micrococcales</taxon>
        <taxon>Ruaniaceae</taxon>
        <taxon>Ruania</taxon>
    </lineage>
</organism>
<proteinExistence type="predicted"/>
<keyword evidence="3 5" id="KW-0238">DNA-binding</keyword>
<dbReference type="Proteomes" id="UP000199220">
    <property type="component" value="Unassembled WGS sequence"/>
</dbReference>
<dbReference type="RefSeq" id="WP_089771684.1">
    <property type="nucleotide sequence ID" value="NZ_FNTX01000001.1"/>
</dbReference>
<dbReference type="InterPro" id="IPR001647">
    <property type="entry name" value="HTH_TetR"/>
</dbReference>
<evidence type="ECO:0000256" key="1">
    <source>
        <dbReference type="ARBA" id="ARBA00022491"/>
    </source>
</evidence>
<name>A0A1H5DGP1_9MICO</name>
<protein>
    <submittedName>
        <fullName evidence="7">Regulatory protein, tetR family</fullName>
    </submittedName>
</protein>
<sequence length="194" mass="20945">MTESGRRAEIMEAVERLLARGGVNAVTMRAVAAEADVSLRLVQYYGSTKDELLGAALDRLADKSVERWRARARRQRGCESRLDVIKAFVDEALPTDTASEGFHRVGVSLEGVAIANPGMAGRAYQKHLSGLADHLAGVLQSDELSATAARRLALEVMALAHGVGTLLMAGQLSERDAQALVKNYLERLEPHLSP</sequence>
<keyword evidence="8" id="KW-1185">Reference proteome</keyword>
<dbReference type="InterPro" id="IPR039538">
    <property type="entry name" value="BetI_C"/>
</dbReference>
<feature type="domain" description="HTH tetR-type" evidence="6">
    <location>
        <begin position="4"/>
        <end position="64"/>
    </location>
</feature>
<evidence type="ECO:0000256" key="4">
    <source>
        <dbReference type="ARBA" id="ARBA00023163"/>
    </source>
</evidence>
<dbReference type="EMBL" id="FNTX01000001">
    <property type="protein sequence ID" value="SED77989.1"/>
    <property type="molecule type" value="Genomic_DNA"/>
</dbReference>
<dbReference type="SUPFAM" id="SSF46689">
    <property type="entry name" value="Homeodomain-like"/>
    <property type="match status" value="1"/>
</dbReference>
<evidence type="ECO:0000256" key="2">
    <source>
        <dbReference type="ARBA" id="ARBA00023015"/>
    </source>
</evidence>
<evidence type="ECO:0000313" key="8">
    <source>
        <dbReference type="Proteomes" id="UP000199220"/>
    </source>
</evidence>
<dbReference type="STRING" id="648782.SAMN04488554_0673"/>
<feature type="DNA-binding region" description="H-T-H motif" evidence="5">
    <location>
        <begin position="27"/>
        <end position="46"/>
    </location>
</feature>
<dbReference type="Gene3D" id="1.10.357.10">
    <property type="entry name" value="Tetracycline Repressor, domain 2"/>
    <property type="match status" value="1"/>
</dbReference>
<keyword evidence="4" id="KW-0804">Transcription</keyword>
<accession>A0A1H5DGP1</accession>
<keyword evidence="2" id="KW-0805">Transcription regulation</keyword>
<dbReference type="PROSITE" id="PS50977">
    <property type="entry name" value="HTH_TETR_2"/>
    <property type="match status" value="1"/>
</dbReference>